<reference evidence="2" key="1">
    <citation type="journal article" date="2020" name="Stud. Mycol.">
        <title>101 Dothideomycetes genomes: a test case for predicting lifestyles and emergence of pathogens.</title>
        <authorList>
            <person name="Haridas S."/>
            <person name="Albert R."/>
            <person name="Binder M."/>
            <person name="Bloem J."/>
            <person name="Labutti K."/>
            <person name="Salamov A."/>
            <person name="Andreopoulos B."/>
            <person name="Baker S."/>
            <person name="Barry K."/>
            <person name="Bills G."/>
            <person name="Bluhm B."/>
            <person name="Cannon C."/>
            <person name="Castanera R."/>
            <person name="Culley D."/>
            <person name="Daum C."/>
            <person name="Ezra D."/>
            <person name="Gonzalez J."/>
            <person name="Henrissat B."/>
            <person name="Kuo A."/>
            <person name="Liang C."/>
            <person name="Lipzen A."/>
            <person name="Lutzoni F."/>
            <person name="Magnuson J."/>
            <person name="Mondo S."/>
            <person name="Nolan M."/>
            <person name="Ohm R."/>
            <person name="Pangilinan J."/>
            <person name="Park H.-J."/>
            <person name="Ramirez L."/>
            <person name="Alfaro M."/>
            <person name="Sun H."/>
            <person name="Tritt A."/>
            <person name="Yoshinaga Y."/>
            <person name="Zwiers L.-H."/>
            <person name="Turgeon B."/>
            <person name="Goodwin S."/>
            <person name="Spatafora J."/>
            <person name="Crous P."/>
            <person name="Grigoriev I."/>
        </authorList>
    </citation>
    <scope>NUCLEOTIDE SEQUENCE</scope>
    <source>
        <strain evidence="2">CBS 125425</strain>
    </source>
</reference>
<name>A0A9P4RAA3_9PLEO</name>
<proteinExistence type="predicted"/>
<evidence type="ECO:0000256" key="1">
    <source>
        <dbReference type="SAM" id="MobiDB-lite"/>
    </source>
</evidence>
<keyword evidence="3" id="KW-1185">Reference proteome</keyword>
<organism evidence="2 3">
    <name type="scientific">Polyplosphaeria fusca</name>
    <dbReference type="NCBI Taxonomy" id="682080"/>
    <lineage>
        <taxon>Eukaryota</taxon>
        <taxon>Fungi</taxon>
        <taxon>Dikarya</taxon>
        <taxon>Ascomycota</taxon>
        <taxon>Pezizomycotina</taxon>
        <taxon>Dothideomycetes</taxon>
        <taxon>Pleosporomycetidae</taxon>
        <taxon>Pleosporales</taxon>
        <taxon>Tetraplosphaeriaceae</taxon>
        <taxon>Polyplosphaeria</taxon>
    </lineage>
</organism>
<sequence length="89" mass="9681">MQLAEILSDLTSLRICDPAAALALVSAGTRTSKSQSQSQSQSPDAEDAELKRAKELVEMHYGVKEKHRRGELGNGLEDARRAVERAVGF</sequence>
<feature type="compositionally biased region" description="Low complexity" evidence="1">
    <location>
        <begin position="32"/>
        <end position="42"/>
    </location>
</feature>
<evidence type="ECO:0000313" key="2">
    <source>
        <dbReference type="EMBL" id="KAF2739311.1"/>
    </source>
</evidence>
<dbReference type="OrthoDB" id="5394455at2759"/>
<comment type="caution">
    <text evidence="2">The sequence shown here is derived from an EMBL/GenBank/DDBJ whole genome shotgun (WGS) entry which is preliminary data.</text>
</comment>
<protein>
    <submittedName>
        <fullName evidence="2">Uncharacterized protein</fullName>
    </submittedName>
</protein>
<dbReference type="AlphaFoldDB" id="A0A9P4RAA3"/>
<dbReference type="EMBL" id="ML996105">
    <property type="protein sequence ID" value="KAF2739311.1"/>
    <property type="molecule type" value="Genomic_DNA"/>
</dbReference>
<accession>A0A9P4RAA3</accession>
<evidence type="ECO:0000313" key="3">
    <source>
        <dbReference type="Proteomes" id="UP000799444"/>
    </source>
</evidence>
<feature type="region of interest" description="Disordered" evidence="1">
    <location>
        <begin position="28"/>
        <end position="49"/>
    </location>
</feature>
<gene>
    <name evidence="2" type="ORF">EJ04DRAFT_427315</name>
</gene>
<dbReference type="Proteomes" id="UP000799444">
    <property type="component" value="Unassembled WGS sequence"/>
</dbReference>